<dbReference type="Gene3D" id="3.30.420.130">
    <property type="entry name" value="Dinitrogenase iron-molybdenum cofactor biosynthesis domain"/>
    <property type="match status" value="1"/>
</dbReference>
<proteinExistence type="predicted"/>
<dbReference type="KEGG" id="cpas:Clopa_3479"/>
<accession>R4KCK4</accession>
<dbReference type="RefSeq" id="WP_015616553.1">
    <property type="nucleotide sequence ID" value="NC_021182.1"/>
</dbReference>
<gene>
    <name evidence="1" type="ORF">Clopa_3479</name>
</gene>
<dbReference type="InterPro" id="IPR014287">
    <property type="entry name" value="Nase_Fe-Fe_AnfO"/>
</dbReference>
<dbReference type="Pfam" id="PF09582">
    <property type="entry name" value="AnfO_nitrog"/>
    <property type="match status" value="1"/>
</dbReference>
<protein>
    <submittedName>
        <fullName evidence="1">Fe-only nitrogenase accessory protein AnfO</fullName>
    </submittedName>
</protein>
<evidence type="ECO:0000313" key="1">
    <source>
        <dbReference type="EMBL" id="AGK98269.1"/>
    </source>
</evidence>
<evidence type="ECO:0000313" key="2">
    <source>
        <dbReference type="Proteomes" id="UP000013523"/>
    </source>
</evidence>
<name>R4KCK4_CLOPA</name>
<dbReference type="AlphaFoldDB" id="R4KCK4"/>
<dbReference type="NCBIfam" id="TIGR02940">
    <property type="entry name" value="anfO_nitrog"/>
    <property type="match status" value="1"/>
</dbReference>
<dbReference type="STRING" id="86416.Clopa_3479"/>
<dbReference type="OrthoDB" id="200286at2"/>
<organism evidence="1 2">
    <name type="scientific">Clostridium pasteurianum BC1</name>
    <dbReference type="NCBI Taxonomy" id="86416"/>
    <lineage>
        <taxon>Bacteria</taxon>
        <taxon>Bacillati</taxon>
        <taxon>Bacillota</taxon>
        <taxon>Clostridia</taxon>
        <taxon>Eubacteriales</taxon>
        <taxon>Clostridiaceae</taxon>
        <taxon>Clostridium</taxon>
    </lineage>
</organism>
<dbReference type="Proteomes" id="UP000013523">
    <property type="component" value="Chromosome"/>
</dbReference>
<dbReference type="HOGENOM" id="CLU_097520_0_0_9"/>
<keyword evidence="2" id="KW-1185">Reference proteome</keyword>
<dbReference type="eggNOG" id="ENOG50308XE">
    <property type="taxonomic scope" value="Bacteria"/>
</dbReference>
<dbReference type="EMBL" id="CP003261">
    <property type="protein sequence ID" value="AGK98269.1"/>
    <property type="molecule type" value="Genomic_DNA"/>
</dbReference>
<sequence>MNTKIGVLIGKNNETTTIYESGIVMVYEKKEKEWNVVSEIIFNMNTAEGMQAVHKKVEKLIESLEDCKIFIAKRVEGVPYTVLKKAGFTIAEAEGKPSEFLDEFLEIFEEKKRKKLEEEAKNIQNTEPVELGEPGNYFIDLKKIQEENPGISSKKVLLPFLNNKTFYELKVSCSHIPPWFENELGNLNMKMSSNKINGDIYEVTISHKVCNE</sequence>
<dbReference type="PATRIC" id="fig|86416.3.peg.3474"/>
<reference evidence="1 2" key="1">
    <citation type="submission" date="2012-01" db="EMBL/GenBank/DDBJ databases">
        <title>Complete sequence of chromosome of Clostridium pasteurianum BC1.</title>
        <authorList>
            <consortium name="US DOE Joint Genome Institute"/>
            <person name="Lucas S."/>
            <person name="Han J."/>
            <person name="Lapidus A."/>
            <person name="Cheng J.-F."/>
            <person name="Goodwin L."/>
            <person name="Pitluck S."/>
            <person name="Peters L."/>
            <person name="Mikhailova N."/>
            <person name="Teshima H."/>
            <person name="Detter J.C."/>
            <person name="Han C."/>
            <person name="Tapia R."/>
            <person name="Land M."/>
            <person name="Hauser L."/>
            <person name="Kyrpides N."/>
            <person name="Ivanova N."/>
            <person name="Pagani I."/>
            <person name="Dunn J."/>
            <person name="Taghavi S."/>
            <person name="Francis A."/>
            <person name="van der Lelie D."/>
            <person name="Woyke T."/>
        </authorList>
    </citation>
    <scope>NUCLEOTIDE SEQUENCE [LARGE SCALE GENOMIC DNA]</scope>
    <source>
        <strain evidence="1 2">BC1</strain>
    </source>
</reference>
<dbReference type="InterPro" id="IPR036105">
    <property type="entry name" value="DiNase_FeMo-co_biosyn_sf"/>
</dbReference>